<dbReference type="PROSITE" id="PS50056">
    <property type="entry name" value="TYR_PHOSPHATASE_2"/>
    <property type="match status" value="1"/>
</dbReference>
<reference evidence="2" key="1">
    <citation type="submission" date="2019-03" db="EMBL/GenBank/DDBJ databases">
        <title>Single cell metagenomics reveals metabolic interactions within the superorganism composed of flagellate Streblomastix strix and complex community of Bacteroidetes bacteria on its surface.</title>
        <authorList>
            <person name="Treitli S.C."/>
            <person name="Kolisko M."/>
            <person name="Husnik F."/>
            <person name="Keeling P."/>
            <person name="Hampl V."/>
        </authorList>
    </citation>
    <scope>NUCLEOTIDE SEQUENCE</scope>
    <source>
        <strain evidence="2">STM</strain>
    </source>
</reference>
<dbReference type="PROSITE" id="PS00383">
    <property type="entry name" value="TYR_PHOSPHATASE_1"/>
    <property type="match status" value="1"/>
</dbReference>
<dbReference type="Gene3D" id="3.90.190.10">
    <property type="entry name" value="Protein tyrosine phosphatase superfamily"/>
    <property type="match status" value="1"/>
</dbReference>
<feature type="domain" description="Tyrosine specific protein phosphatases" evidence="1">
    <location>
        <begin position="81"/>
        <end position="121"/>
    </location>
</feature>
<evidence type="ECO:0000313" key="2">
    <source>
        <dbReference type="EMBL" id="KAA6341306.1"/>
    </source>
</evidence>
<dbReference type="EMBL" id="SNRY01000399">
    <property type="protein sequence ID" value="KAA6341306.1"/>
    <property type="molecule type" value="Genomic_DNA"/>
</dbReference>
<dbReference type="AlphaFoldDB" id="A0A5J4S5E7"/>
<name>A0A5J4S5E7_9ZZZZ</name>
<accession>A0A5J4S5E7</accession>
<evidence type="ECO:0000259" key="1">
    <source>
        <dbReference type="PROSITE" id="PS50056"/>
    </source>
</evidence>
<comment type="caution">
    <text evidence="2">The sequence shown here is derived from an EMBL/GenBank/DDBJ whole genome shotgun (WGS) entry which is preliminary data.</text>
</comment>
<dbReference type="InterPro" id="IPR016130">
    <property type="entry name" value="Tyr_Pase_AS"/>
</dbReference>
<organism evidence="2">
    <name type="scientific">termite gut metagenome</name>
    <dbReference type="NCBI Taxonomy" id="433724"/>
    <lineage>
        <taxon>unclassified sequences</taxon>
        <taxon>metagenomes</taxon>
        <taxon>organismal metagenomes</taxon>
    </lineage>
</organism>
<dbReference type="InterPro" id="IPR029021">
    <property type="entry name" value="Prot-tyrosine_phosphatase-like"/>
</dbReference>
<sequence>MNKIFVLSRFEFEGNMKTNGIDDENVEKYEDLAIISITDNPKNHLFKKDHDNVLNMTFDDVGEKAYENRHKVKKSLKLKLEDFYRIFSEKDAETIVDFIEKNKEKTFIIHCEAGISRSGAVGLFIRDFYDWVDKEDFDNRVKNKIYPNMLVLRLLKKEFYEKNYS</sequence>
<dbReference type="InterPro" id="IPR000387">
    <property type="entry name" value="Tyr_Pase_dom"/>
</dbReference>
<proteinExistence type="predicted"/>
<protein>
    <recommendedName>
        <fullName evidence="1">Tyrosine specific protein phosphatases domain-containing protein</fullName>
    </recommendedName>
</protein>
<gene>
    <name evidence="2" type="ORF">EZS27_010893</name>
</gene>
<dbReference type="SUPFAM" id="SSF52799">
    <property type="entry name" value="(Phosphotyrosine protein) phosphatases II"/>
    <property type="match status" value="1"/>
</dbReference>